<dbReference type="PROSITE" id="PS00237">
    <property type="entry name" value="G_PROTEIN_RECEP_F1_1"/>
    <property type="match status" value="1"/>
</dbReference>
<gene>
    <name evidence="15" type="ORF">CAPTEDRAFT_98877</name>
</gene>
<dbReference type="Pfam" id="PF00001">
    <property type="entry name" value="7tm_1"/>
    <property type="match status" value="1"/>
</dbReference>
<keyword evidence="2" id="KW-1003">Cell membrane</keyword>
<dbReference type="InterPro" id="IPR000276">
    <property type="entry name" value="GPCR_Rhodpsn"/>
</dbReference>
<feature type="transmembrane region" description="Helical" evidence="13">
    <location>
        <begin position="189"/>
        <end position="207"/>
    </location>
</feature>
<accession>R7THN9</accession>
<evidence type="ECO:0000256" key="13">
    <source>
        <dbReference type="SAM" id="Phobius"/>
    </source>
</evidence>
<dbReference type="PRINTS" id="PR00237">
    <property type="entry name" value="GPCRRHODOPSN"/>
</dbReference>
<protein>
    <recommendedName>
        <fullName evidence="14">G-protein coupled receptors family 1 profile domain-containing protein</fullName>
    </recommendedName>
</protein>
<evidence type="ECO:0000256" key="10">
    <source>
        <dbReference type="ARBA" id="ARBA00023224"/>
    </source>
</evidence>
<feature type="region of interest" description="Disordered" evidence="12">
    <location>
        <begin position="505"/>
        <end position="527"/>
    </location>
</feature>
<dbReference type="InterPro" id="IPR003591">
    <property type="entry name" value="Leu-rich_rpt_typical-subtyp"/>
</dbReference>
<evidence type="ECO:0000256" key="9">
    <source>
        <dbReference type="ARBA" id="ARBA00023170"/>
    </source>
</evidence>
<dbReference type="Gene3D" id="1.20.1070.10">
    <property type="entry name" value="Rhodopsin 7-helix transmembrane proteins"/>
    <property type="match status" value="1"/>
</dbReference>
<evidence type="ECO:0000256" key="5">
    <source>
        <dbReference type="ARBA" id="ARBA00022737"/>
    </source>
</evidence>
<keyword evidence="17" id="KW-1185">Reference proteome</keyword>
<reference evidence="15 17" key="2">
    <citation type="journal article" date="2013" name="Nature">
        <title>Insights into bilaterian evolution from three spiralian genomes.</title>
        <authorList>
            <person name="Simakov O."/>
            <person name="Marletaz F."/>
            <person name="Cho S.J."/>
            <person name="Edsinger-Gonzales E."/>
            <person name="Havlak P."/>
            <person name="Hellsten U."/>
            <person name="Kuo D.H."/>
            <person name="Larsson T."/>
            <person name="Lv J."/>
            <person name="Arendt D."/>
            <person name="Savage R."/>
            <person name="Osoegawa K."/>
            <person name="de Jong P."/>
            <person name="Grimwood J."/>
            <person name="Chapman J.A."/>
            <person name="Shapiro H."/>
            <person name="Aerts A."/>
            <person name="Otillar R.P."/>
            <person name="Terry A.Y."/>
            <person name="Boore J.L."/>
            <person name="Grigoriev I.V."/>
            <person name="Lindberg D.R."/>
            <person name="Seaver E.C."/>
            <person name="Weisblat D.A."/>
            <person name="Putnam N.H."/>
            <person name="Rokhsar D.S."/>
        </authorList>
    </citation>
    <scope>NUCLEOTIDE SEQUENCE</scope>
    <source>
        <strain evidence="15 17">I ESC-2004</strain>
    </source>
</reference>
<keyword evidence="9 11" id="KW-0675">Receptor</keyword>
<feature type="transmembrane region" description="Helical" evidence="13">
    <location>
        <begin position="373"/>
        <end position="398"/>
    </location>
</feature>
<evidence type="ECO:0000313" key="16">
    <source>
        <dbReference type="EnsemblMetazoa" id="CapteP98877"/>
    </source>
</evidence>
<proteinExistence type="inferred from homology"/>
<dbReference type="SUPFAM" id="SSF52058">
    <property type="entry name" value="L domain-like"/>
    <property type="match status" value="1"/>
</dbReference>
<comment type="similarity">
    <text evidence="11">Belongs to the G-protein coupled receptor 1 family.</text>
</comment>
<organism evidence="15">
    <name type="scientific">Capitella teleta</name>
    <name type="common">Polychaete worm</name>
    <dbReference type="NCBI Taxonomy" id="283909"/>
    <lineage>
        <taxon>Eukaryota</taxon>
        <taxon>Metazoa</taxon>
        <taxon>Spiralia</taxon>
        <taxon>Lophotrochozoa</taxon>
        <taxon>Annelida</taxon>
        <taxon>Polychaeta</taxon>
        <taxon>Sedentaria</taxon>
        <taxon>Scolecida</taxon>
        <taxon>Capitellidae</taxon>
        <taxon>Capitella</taxon>
    </lineage>
</organism>
<dbReference type="InterPro" id="IPR032675">
    <property type="entry name" value="LRR_dom_sf"/>
</dbReference>
<keyword evidence="5" id="KW-0677">Repeat</keyword>
<dbReference type="SMART" id="SM00369">
    <property type="entry name" value="LRR_TYP"/>
    <property type="match status" value="3"/>
</dbReference>
<dbReference type="PANTHER" id="PTHR24372:SF80">
    <property type="entry name" value="FI21465P1-RELATED"/>
    <property type="match status" value="1"/>
</dbReference>
<evidence type="ECO:0000256" key="11">
    <source>
        <dbReference type="RuleBase" id="RU000688"/>
    </source>
</evidence>
<dbReference type="GO" id="GO:0007189">
    <property type="term" value="P:adenylate cyclase-activating G protein-coupled receptor signaling pathway"/>
    <property type="evidence" value="ECO:0007669"/>
    <property type="project" value="TreeGrafter"/>
</dbReference>
<dbReference type="EnsemblMetazoa" id="CapteT98877">
    <property type="protein sequence ID" value="CapteP98877"/>
    <property type="gene ID" value="CapteG98877"/>
</dbReference>
<evidence type="ECO:0000256" key="6">
    <source>
        <dbReference type="ARBA" id="ARBA00022989"/>
    </source>
</evidence>
<evidence type="ECO:0000313" key="15">
    <source>
        <dbReference type="EMBL" id="ELT92987.1"/>
    </source>
</evidence>
<dbReference type="PROSITE" id="PS50262">
    <property type="entry name" value="G_PROTEIN_RECEP_F1_2"/>
    <property type="match status" value="1"/>
</dbReference>
<keyword evidence="8 13" id="KW-0472">Membrane</keyword>
<dbReference type="CDD" id="cd15137">
    <property type="entry name" value="7tmA_Relaxin_R"/>
    <property type="match status" value="1"/>
</dbReference>
<feature type="transmembrane region" description="Helical" evidence="13">
    <location>
        <begin position="323"/>
        <end position="346"/>
    </location>
</feature>
<feature type="transmembrane region" description="Helical" evidence="13">
    <location>
        <begin position="227"/>
        <end position="253"/>
    </location>
</feature>
<dbReference type="Gene3D" id="3.80.10.10">
    <property type="entry name" value="Ribonuclease Inhibitor"/>
    <property type="match status" value="1"/>
</dbReference>
<evidence type="ECO:0000256" key="3">
    <source>
        <dbReference type="ARBA" id="ARBA00022614"/>
    </source>
</evidence>
<keyword evidence="3" id="KW-0433">Leucine-rich repeat</keyword>
<feature type="non-terminal residue" evidence="15">
    <location>
        <position position="1"/>
    </location>
</feature>
<dbReference type="EMBL" id="KB309928">
    <property type="protein sequence ID" value="ELT92987.1"/>
    <property type="molecule type" value="Genomic_DNA"/>
</dbReference>
<dbReference type="InterPro" id="IPR017452">
    <property type="entry name" value="GPCR_Rhodpsn_7TM"/>
</dbReference>
<dbReference type="GO" id="GO:0005886">
    <property type="term" value="C:plasma membrane"/>
    <property type="evidence" value="ECO:0007669"/>
    <property type="project" value="UniProtKB-SubCell"/>
</dbReference>
<dbReference type="OMA" id="FHYCATY"/>
<evidence type="ECO:0000256" key="7">
    <source>
        <dbReference type="ARBA" id="ARBA00023040"/>
    </source>
</evidence>
<dbReference type="HOGENOM" id="CLU_006130_2_1_1"/>
<dbReference type="GO" id="GO:0008528">
    <property type="term" value="F:G protein-coupled peptide receptor activity"/>
    <property type="evidence" value="ECO:0007669"/>
    <property type="project" value="TreeGrafter"/>
</dbReference>
<reference evidence="17" key="1">
    <citation type="submission" date="2012-12" db="EMBL/GenBank/DDBJ databases">
        <authorList>
            <person name="Hellsten U."/>
            <person name="Grimwood J."/>
            <person name="Chapman J.A."/>
            <person name="Shapiro H."/>
            <person name="Aerts A."/>
            <person name="Otillar R.P."/>
            <person name="Terry A.Y."/>
            <person name="Boore J.L."/>
            <person name="Simakov O."/>
            <person name="Marletaz F."/>
            <person name="Cho S.-J."/>
            <person name="Edsinger-Gonzales E."/>
            <person name="Havlak P."/>
            <person name="Kuo D.-H."/>
            <person name="Larsson T."/>
            <person name="Lv J."/>
            <person name="Arendt D."/>
            <person name="Savage R."/>
            <person name="Osoegawa K."/>
            <person name="de Jong P."/>
            <person name="Lindberg D.R."/>
            <person name="Seaver E.C."/>
            <person name="Weisblat D.A."/>
            <person name="Putnam N.H."/>
            <person name="Grigoriev I.V."/>
            <person name="Rokhsar D.S."/>
        </authorList>
    </citation>
    <scope>NUCLEOTIDE SEQUENCE</scope>
    <source>
        <strain evidence="17">I ESC-2004</strain>
    </source>
</reference>
<evidence type="ECO:0000256" key="4">
    <source>
        <dbReference type="ARBA" id="ARBA00022692"/>
    </source>
</evidence>
<evidence type="ECO:0000256" key="1">
    <source>
        <dbReference type="ARBA" id="ARBA00004651"/>
    </source>
</evidence>
<sequence length="527" mass="58532">LDHNNISEIKPEAFEGLHELRKLSLADNRIERLETAVFQELTQLTRLYLQKNRIERIDEDSFRDLRFLEELDLSFNRIVDFPRTLFEHNDHVVSLNISGITLSNLHVDMFACSAQLSIIAFERFSYCKYAPLVRTCYPKGDGLSSVGELIDNCVLRVVIWLVGVLTISLNCVVVIGRVCFQGENPAHSLVIKNLAVADFLMGVYLLAVACKDSELRAVFNQFALSWMQSGACAVLGVVAVASSEVSIFILTYLSLERYVMLVHPYKNCHVSLPAAALSMACLWLGGLLLAVLPLLGLAPSFYASNAVCFPLHLHHVYADGWQYSTAMFVCLNGACLVVICFCYVSIFRSIQQTRRETADCVHGAARTSFAQRFFLIVLTDAMCWAPIMFMKLLALANITISDSAYAWLAVLVLPINSALNPLLYSLSTQAFKKRMSALASRIRVSALNFSRSSQCAILSLSSLSLWEFLLQCRGGHLRPVASAARPWQQSSLMTSLAMKPTVQRSLTAPMTTKGKKTSVAGTSRRRG</sequence>
<feature type="transmembrane region" description="Helical" evidence="13">
    <location>
        <begin position="274"/>
        <end position="303"/>
    </location>
</feature>
<evidence type="ECO:0000259" key="14">
    <source>
        <dbReference type="PROSITE" id="PS50262"/>
    </source>
</evidence>
<keyword evidence="6 13" id="KW-1133">Transmembrane helix</keyword>
<reference evidence="16" key="3">
    <citation type="submission" date="2015-06" db="UniProtKB">
        <authorList>
            <consortium name="EnsemblMetazoa"/>
        </authorList>
    </citation>
    <scope>IDENTIFICATION</scope>
</reference>
<dbReference type="PANTHER" id="PTHR24372">
    <property type="entry name" value="GLYCOPROTEIN HORMONE RECEPTOR"/>
    <property type="match status" value="1"/>
</dbReference>
<dbReference type="SMART" id="SM00365">
    <property type="entry name" value="LRR_SD22"/>
    <property type="match status" value="3"/>
</dbReference>
<dbReference type="Proteomes" id="UP000014760">
    <property type="component" value="Unassembled WGS sequence"/>
</dbReference>
<dbReference type="Pfam" id="PF13855">
    <property type="entry name" value="LRR_8"/>
    <property type="match status" value="1"/>
</dbReference>
<keyword evidence="7 11" id="KW-0297">G-protein coupled receptor</keyword>
<evidence type="ECO:0000256" key="2">
    <source>
        <dbReference type="ARBA" id="ARBA00022475"/>
    </source>
</evidence>
<keyword evidence="4 11" id="KW-0812">Transmembrane</keyword>
<feature type="transmembrane region" description="Helical" evidence="13">
    <location>
        <begin position="157"/>
        <end position="180"/>
    </location>
</feature>
<dbReference type="STRING" id="283909.R7THN9"/>
<dbReference type="GO" id="GO:0009755">
    <property type="term" value="P:hormone-mediated signaling pathway"/>
    <property type="evidence" value="ECO:0007669"/>
    <property type="project" value="TreeGrafter"/>
</dbReference>
<name>R7THN9_CAPTE</name>
<dbReference type="PROSITE" id="PS51450">
    <property type="entry name" value="LRR"/>
    <property type="match status" value="2"/>
</dbReference>
<feature type="domain" description="G-protein coupled receptors family 1 profile" evidence="14">
    <location>
        <begin position="169"/>
        <end position="424"/>
    </location>
</feature>
<feature type="transmembrane region" description="Helical" evidence="13">
    <location>
        <begin position="404"/>
        <end position="426"/>
    </location>
</feature>
<evidence type="ECO:0000256" key="12">
    <source>
        <dbReference type="SAM" id="MobiDB-lite"/>
    </source>
</evidence>
<evidence type="ECO:0000313" key="17">
    <source>
        <dbReference type="Proteomes" id="UP000014760"/>
    </source>
</evidence>
<dbReference type="OrthoDB" id="2101615at2759"/>
<dbReference type="InterPro" id="IPR001611">
    <property type="entry name" value="Leu-rich_rpt"/>
</dbReference>
<dbReference type="AlphaFoldDB" id="R7THN9"/>
<keyword evidence="10 11" id="KW-0807">Transducer</keyword>
<dbReference type="SUPFAM" id="SSF81321">
    <property type="entry name" value="Family A G protein-coupled receptor-like"/>
    <property type="match status" value="1"/>
</dbReference>
<comment type="subcellular location">
    <subcellularLocation>
        <location evidence="1">Cell membrane</location>
        <topology evidence="1">Multi-pass membrane protein</topology>
    </subcellularLocation>
</comment>
<evidence type="ECO:0000256" key="8">
    <source>
        <dbReference type="ARBA" id="ARBA00023136"/>
    </source>
</evidence>
<dbReference type="EMBL" id="AMQN01002725">
    <property type="status" value="NOT_ANNOTATED_CDS"/>
    <property type="molecule type" value="Genomic_DNA"/>
</dbReference>